<proteinExistence type="inferred from homology"/>
<dbReference type="GO" id="GO:0043565">
    <property type="term" value="F:sequence-specific DNA binding"/>
    <property type="evidence" value="ECO:0007669"/>
    <property type="project" value="TreeGrafter"/>
</dbReference>
<evidence type="ECO:0000256" key="2">
    <source>
        <dbReference type="ARBA" id="ARBA00023015"/>
    </source>
</evidence>
<evidence type="ECO:0000259" key="5">
    <source>
        <dbReference type="PROSITE" id="PS50931"/>
    </source>
</evidence>
<dbReference type="InterPro" id="IPR005119">
    <property type="entry name" value="LysR_subst-bd"/>
</dbReference>
<evidence type="ECO:0000256" key="4">
    <source>
        <dbReference type="ARBA" id="ARBA00023163"/>
    </source>
</evidence>
<keyword evidence="7" id="KW-1185">Reference proteome</keyword>
<reference evidence="6 7" key="1">
    <citation type="journal article" date="2016" name="Int. J. Syst. Evol. Microbiol.">
        <title>Paraphotobacterium marinum gen. nov., sp. nov., a member of the family Vibrionaceae, isolated from surface seawater.</title>
        <authorList>
            <person name="Huang Z."/>
            <person name="Dong C."/>
            <person name="Shao Z."/>
        </authorList>
    </citation>
    <scope>NUCLEOTIDE SEQUENCE [LARGE SCALE GENOMIC DNA]</scope>
    <source>
        <strain evidence="6 7">NSCS20N07D</strain>
    </source>
</reference>
<dbReference type="InterPro" id="IPR000847">
    <property type="entry name" value="LysR_HTH_N"/>
</dbReference>
<comment type="similarity">
    <text evidence="1">Belongs to the LysR transcriptional regulatory family.</text>
</comment>
<dbReference type="EMBL" id="CP022356">
    <property type="protein sequence ID" value="ASK79149.1"/>
    <property type="molecule type" value="Genomic_DNA"/>
</dbReference>
<sequence length="283" mass="32967">MKLKVLHYKIFDKLAQTLNFRKTAKELNLSISIVSKKINELESYYNTKLFHRNTRFVCLTEMGINILPRIKELIQIEEQIKFDLNQPYQFVGNFKIGIPFSFFESILTKVNLYVEQHPNVSIDWKVGNYLNRLYEENFDVVVFCGPLPDGDFYSTKIGQWQKRVCASPHFLAQHGVPKSPEELAYYSCIDHSENFKSTWNFNHQEYAINLKQKCSSSRLLSSMAINSLGVVYLPSFTVDKDIKNGLLNEILTPFTTKIYDIFLVAKTPFFKGRKNSELLKLFI</sequence>
<dbReference type="PANTHER" id="PTHR30537">
    <property type="entry name" value="HTH-TYPE TRANSCRIPTIONAL REGULATOR"/>
    <property type="match status" value="1"/>
</dbReference>
<keyword evidence="2" id="KW-0805">Transcription regulation</keyword>
<evidence type="ECO:0000256" key="1">
    <source>
        <dbReference type="ARBA" id="ARBA00009437"/>
    </source>
</evidence>
<dbReference type="Pfam" id="PF00126">
    <property type="entry name" value="HTH_1"/>
    <property type="match status" value="1"/>
</dbReference>
<evidence type="ECO:0000313" key="6">
    <source>
        <dbReference type="EMBL" id="ASK79149.1"/>
    </source>
</evidence>
<dbReference type="Gene3D" id="1.10.10.10">
    <property type="entry name" value="Winged helix-like DNA-binding domain superfamily/Winged helix DNA-binding domain"/>
    <property type="match status" value="1"/>
</dbReference>
<dbReference type="OrthoDB" id="9786526at2"/>
<accession>A0A220VFN6</accession>
<evidence type="ECO:0000256" key="3">
    <source>
        <dbReference type="ARBA" id="ARBA00023125"/>
    </source>
</evidence>
<dbReference type="Proteomes" id="UP000242175">
    <property type="component" value="Chromosome small"/>
</dbReference>
<dbReference type="InterPro" id="IPR036390">
    <property type="entry name" value="WH_DNA-bd_sf"/>
</dbReference>
<dbReference type="PANTHER" id="PTHR30537:SF5">
    <property type="entry name" value="HTH-TYPE TRANSCRIPTIONAL ACTIVATOR TTDR-RELATED"/>
    <property type="match status" value="1"/>
</dbReference>
<dbReference type="SUPFAM" id="SSF53850">
    <property type="entry name" value="Periplasmic binding protein-like II"/>
    <property type="match status" value="1"/>
</dbReference>
<dbReference type="SUPFAM" id="SSF46785">
    <property type="entry name" value="Winged helix' DNA-binding domain"/>
    <property type="match status" value="1"/>
</dbReference>
<evidence type="ECO:0000313" key="7">
    <source>
        <dbReference type="Proteomes" id="UP000242175"/>
    </source>
</evidence>
<keyword evidence="4" id="KW-0804">Transcription</keyword>
<dbReference type="GO" id="GO:0006351">
    <property type="term" value="P:DNA-templated transcription"/>
    <property type="evidence" value="ECO:0007669"/>
    <property type="project" value="TreeGrafter"/>
</dbReference>
<dbReference type="RefSeq" id="WP_089074057.1">
    <property type="nucleotide sequence ID" value="NZ_CBCSAM010000002.1"/>
</dbReference>
<dbReference type="Gene3D" id="3.40.190.290">
    <property type="match status" value="1"/>
</dbReference>
<dbReference type="PROSITE" id="PS50931">
    <property type="entry name" value="HTH_LYSR"/>
    <property type="match status" value="1"/>
</dbReference>
<name>A0A220VFN6_9GAMM</name>
<dbReference type="Pfam" id="PF03466">
    <property type="entry name" value="LysR_substrate"/>
    <property type="match status" value="1"/>
</dbReference>
<dbReference type="AlphaFoldDB" id="A0A220VFN6"/>
<feature type="domain" description="HTH lysR-type" evidence="5">
    <location>
        <begin position="1"/>
        <end position="60"/>
    </location>
</feature>
<dbReference type="KEGG" id="pmai:CF386_08755"/>
<gene>
    <name evidence="6" type="ORF">CF386_08755</name>
</gene>
<dbReference type="GO" id="GO:0003700">
    <property type="term" value="F:DNA-binding transcription factor activity"/>
    <property type="evidence" value="ECO:0007669"/>
    <property type="project" value="InterPro"/>
</dbReference>
<dbReference type="InterPro" id="IPR036388">
    <property type="entry name" value="WH-like_DNA-bd_sf"/>
</dbReference>
<organism evidence="6 7">
    <name type="scientific">Paraphotobacterium marinum</name>
    <dbReference type="NCBI Taxonomy" id="1755811"/>
    <lineage>
        <taxon>Bacteria</taxon>
        <taxon>Pseudomonadati</taxon>
        <taxon>Pseudomonadota</taxon>
        <taxon>Gammaproteobacteria</taxon>
        <taxon>Vibrionales</taxon>
        <taxon>Vibrionaceae</taxon>
        <taxon>Paraphotobacterium</taxon>
    </lineage>
</organism>
<protein>
    <recommendedName>
        <fullName evidence="5">HTH lysR-type domain-containing protein</fullName>
    </recommendedName>
</protein>
<keyword evidence="3" id="KW-0238">DNA-binding</keyword>
<dbReference type="InterPro" id="IPR058163">
    <property type="entry name" value="LysR-type_TF_proteobact-type"/>
</dbReference>